<evidence type="ECO:0000256" key="1">
    <source>
        <dbReference type="SAM" id="Phobius"/>
    </source>
</evidence>
<accession>A0A811L6R5</accession>
<name>A0A811L6R5_9BILA</name>
<dbReference type="AlphaFoldDB" id="A0A811L6R5"/>
<dbReference type="Proteomes" id="UP000614601">
    <property type="component" value="Unassembled WGS sequence"/>
</dbReference>
<keyword evidence="1" id="KW-0472">Membrane</keyword>
<organism evidence="2 3">
    <name type="scientific">Bursaphelenchus okinawaensis</name>
    <dbReference type="NCBI Taxonomy" id="465554"/>
    <lineage>
        <taxon>Eukaryota</taxon>
        <taxon>Metazoa</taxon>
        <taxon>Ecdysozoa</taxon>
        <taxon>Nematoda</taxon>
        <taxon>Chromadorea</taxon>
        <taxon>Rhabditida</taxon>
        <taxon>Tylenchina</taxon>
        <taxon>Tylenchomorpha</taxon>
        <taxon>Aphelenchoidea</taxon>
        <taxon>Aphelenchoididae</taxon>
        <taxon>Bursaphelenchus</taxon>
    </lineage>
</organism>
<dbReference type="Proteomes" id="UP000783686">
    <property type="component" value="Unassembled WGS sequence"/>
</dbReference>
<keyword evidence="3" id="KW-1185">Reference proteome</keyword>
<gene>
    <name evidence="2" type="ORF">BOKJ2_LOCUS10752</name>
</gene>
<reference evidence="2" key="1">
    <citation type="submission" date="2020-09" db="EMBL/GenBank/DDBJ databases">
        <authorList>
            <person name="Kikuchi T."/>
        </authorList>
    </citation>
    <scope>NUCLEOTIDE SEQUENCE</scope>
    <source>
        <strain evidence="2">SH1</strain>
    </source>
</reference>
<proteinExistence type="predicted"/>
<keyword evidence="1" id="KW-1133">Transmembrane helix</keyword>
<evidence type="ECO:0000313" key="2">
    <source>
        <dbReference type="EMBL" id="CAD5223982.1"/>
    </source>
</evidence>
<dbReference type="EMBL" id="CAJFDH010000005">
    <property type="protein sequence ID" value="CAD5223982.1"/>
    <property type="molecule type" value="Genomic_DNA"/>
</dbReference>
<dbReference type="EMBL" id="CAJFCW020000005">
    <property type="protein sequence ID" value="CAG9119292.1"/>
    <property type="molecule type" value="Genomic_DNA"/>
</dbReference>
<evidence type="ECO:0000313" key="3">
    <source>
        <dbReference type="Proteomes" id="UP000614601"/>
    </source>
</evidence>
<sequence length="106" mass="12175">MSNDDSMTESDDTHKAFKPVISALVFAVISICLSTFSLILVWLLTIYVYSHCWLPCNLAVYKLDRCIFLMERRRFADDILSKIMIDAKVEVSRSVKDNDSLVHTLK</sequence>
<comment type="caution">
    <text evidence="2">The sequence shown here is derived from an EMBL/GenBank/DDBJ whole genome shotgun (WGS) entry which is preliminary data.</text>
</comment>
<protein>
    <submittedName>
        <fullName evidence="2">Uncharacterized protein</fullName>
    </submittedName>
</protein>
<keyword evidence="1" id="KW-0812">Transmembrane</keyword>
<feature type="transmembrane region" description="Helical" evidence="1">
    <location>
        <begin position="20"/>
        <end position="44"/>
    </location>
</feature>